<reference evidence="1 2" key="1">
    <citation type="submission" date="2017-01" db="EMBL/GenBank/DDBJ databases">
        <authorList>
            <person name="Mah S.A."/>
            <person name="Swanson W.J."/>
            <person name="Moy G.W."/>
            <person name="Vacquier V.D."/>
        </authorList>
    </citation>
    <scope>NUCLEOTIDE SEQUENCE [LARGE SCALE GENOMIC DNA]</scope>
    <source>
        <strain evidence="1 2">GSMNP</strain>
    </source>
</reference>
<proteinExistence type="predicted"/>
<dbReference type="GO" id="GO:0008233">
    <property type="term" value="F:peptidase activity"/>
    <property type="evidence" value="ECO:0007669"/>
    <property type="project" value="UniProtKB-KW"/>
</dbReference>
<dbReference type="EMBL" id="LSSN01002272">
    <property type="protein sequence ID" value="OMJ16660.1"/>
    <property type="molecule type" value="Genomic_DNA"/>
</dbReference>
<gene>
    <name evidence="1" type="ORF">AYI70_g6455</name>
</gene>
<dbReference type="Gene3D" id="3.40.50.300">
    <property type="entry name" value="P-loop containing nucleotide triphosphate hydrolases"/>
    <property type="match status" value="1"/>
</dbReference>
<dbReference type="GO" id="GO:0016887">
    <property type="term" value="F:ATP hydrolysis activity"/>
    <property type="evidence" value="ECO:0007669"/>
    <property type="project" value="TreeGrafter"/>
</dbReference>
<accession>A0A1R1XPV3</accession>
<sequence length="217" mass="25034">MYYNKSVIRRLSFFNNAPLSLHGSKKLLETTRIVYAKLSNLNVSNRKFNSISSPIYSNSYSLKNNSITYHYIPSRRYRTNSTGTAENVEKIDYPDDTPLTPRKIMDILDQSIIGQERAKKILSVAVYNHYNRIKINKLNKERNTLAKAYYDNHVFTDASKHDNYALKAGQDLKLTKQSNKPYLYAEVEAEAVPEPIPTPSTYHKDPIYSHLFKSDSN</sequence>
<dbReference type="GO" id="GO:0051603">
    <property type="term" value="P:proteolysis involved in protein catabolic process"/>
    <property type="evidence" value="ECO:0007669"/>
    <property type="project" value="TreeGrafter"/>
</dbReference>
<dbReference type="PANTHER" id="PTHR48102:SF7">
    <property type="entry name" value="ATP-DEPENDENT CLP PROTEASE ATP-BINDING SUBUNIT CLPX-LIKE, MITOCHONDRIAL"/>
    <property type="match status" value="1"/>
</dbReference>
<dbReference type="Proteomes" id="UP000187283">
    <property type="component" value="Unassembled WGS sequence"/>
</dbReference>
<keyword evidence="1" id="KW-0378">Hydrolase</keyword>
<protein>
    <submittedName>
        <fullName evidence="1">ATP-dependent Clp protease ATP-binding subunit ClpX</fullName>
    </submittedName>
</protein>
<organism evidence="1 2">
    <name type="scientific">Smittium culicis</name>
    <dbReference type="NCBI Taxonomy" id="133412"/>
    <lineage>
        <taxon>Eukaryota</taxon>
        <taxon>Fungi</taxon>
        <taxon>Fungi incertae sedis</taxon>
        <taxon>Zoopagomycota</taxon>
        <taxon>Kickxellomycotina</taxon>
        <taxon>Harpellomycetes</taxon>
        <taxon>Harpellales</taxon>
        <taxon>Legeriomycetaceae</taxon>
        <taxon>Smittium</taxon>
    </lineage>
</organism>
<keyword evidence="2" id="KW-1185">Reference proteome</keyword>
<dbReference type="OrthoDB" id="1721884at2759"/>
<comment type="caution">
    <text evidence="1">The sequence shown here is derived from an EMBL/GenBank/DDBJ whole genome shotgun (WGS) entry which is preliminary data.</text>
</comment>
<name>A0A1R1XPV3_9FUNG</name>
<dbReference type="GO" id="GO:0005524">
    <property type="term" value="F:ATP binding"/>
    <property type="evidence" value="ECO:0007669"/>
    <property type="project" value="UniProtKB-KW"/>
</dbReference>
<evidence type="ECO:0000313" key="2">
    <source>
        <dbReference type="Proteomes" id="UP000187283"/>
    </source>
</evidence>
<keyword evidence="1" id="KW-0645">Protease</keyword>
<dbReference type="AlphaFoldDB" id="A0A1R1XPV3"/>
<keyword evidence="1" id="KW-0547">Nucleotide-binding</keyword>
<keyword evidence="1" id="KW-0067">ATP-binding</keyword>
<dbReference type="InterPro" id="IPR050052">
    <property type="entry name" value="ATP-dep_Clp_protease_ClpX"/>
</dbReference>
<evidence type="ECO:0000313" key="1">
    <source>
        <dbReference type="EMBL" id="OMJ16660.1"/>
    </source>
</evidence>
<dbReference type="InterPro" id="IPR027417">
    <property type="entry name" value="P-loop_NTPase"/>
</dbReference>
<dbReference type="PANTHER" id="PTHR48102">
    <property type="entry name" value="ATP-DEPENDENT CLP PROTEASE ATP-BINDING SUBUNIT CLPX-LIKE, MITOCHONDRIAL-RELATED"/>
    <property type="match status" value="1"/>
</dbReference>
<dbReference type="STRING" id="133412.A0A1R1XPV3"/>